<evidence type="ECO:0000256" key="1">
    <source>
        <dbReference type="PROSITE-ProRule" id="PRU00283"/>
    </source>
</evidence>
<dbReference type="SMART" id="SM00129">
    <property type="entry name" value="KISc"/>
    <property type="match status" value="1"/>
</dbReference>
<dbReference type="Pfam" id="PF00225">
    <property type="entry name" value="Kinesin"/>
    <property type="match status" value="1"/>
</dbReference>
<dbReference type="EMBL" id="CAXAMN010013559">
    <property type="protein sequence ID" value="CAK9041209.1"/>
    <property type="molecule type" value="Genomic_DNA"/>
</dbReference>
<reference evidence="3 4" key="1">
    <citation type="submission" date="2024-02" db="EMBL/GenBank/DDBJ databases">
        <authorList>
            <person name="Chen Y."/>
            <person name="Shah S."/>
            <person name="Dougan E. K."/>
            <person name="Thang M."/>
            <person name="Chan C."/>
        </authorList>
    </citation>
    <scope>NUCLEOTIDE SEQUENCE [LARGE SCALE GENOMIC DNA]</scope>
</reference>
<keyword evidence="1" id="KW-0067">ATP-binding</keyword>
<dbReference type="PROSITE" id="PS50067">
    <property type="entry name" value="KINESIN_MOTOR_2"/>
    <property type="match status" value="1"/>
</dbReference>
<comment type="caution">
    <text evidence="3">The sequence shown here is derived from an EMBL/GenBank/DDBJ whole genome shotgun (WGS) entry which is preliminary data.</text>
</comment>
<protein>
    <recommendedName>
        <fullName evidence="2">Kinesin motor domain-containing protein</fullName>
    </recommendedName>
</protein>
<feature type="binding site" evidence="1">
    <location>
        <begin position="3"/>
        <end position="10"/>
    </location>
    <ligand>
        <name>ATP</name>
        <dbReference type="ChEBI" id="CHEBI:30616"/>
    </ligand>
</feature>
<dbReference type="Gene3D" id="3.40.850.10">
    <property type="entry name" value="Kinesin motor domain"/>
    <property type="match status" value="1"/>
</dbReference>
<sequence length="309" mass="33727">MFGQTGSGKTHTMCAIEEMATLEVFANISPEDSDDPVIGIQFLELRGDKCFDLLANTKGRDFPELRLREHGGTYRAEGAMELYPRDNEDMRVVLETGHARRKTSATGANAVSSRSHAVCIIRLFQTAGMLVLVDCAGSERKKDSMYHTKERQQESAEINTSLSSLKDCIRALSSQQKVPSHVYRTSSLTKVLADAFICGDRGRLAVICTASPCATDTEHSISTLRLGAALAGFSDTEEKDLPDLSHWLTFSGSIVVSLKSTRANGIRTLGAEAWIAELKGDFAEVLNGLPSNTTGQMLVRFTESRCVQL</sequence>
<dbReference type="PANTHER" id="PTHR24115:SF0">
    <property type="entry name" value="FI21273P1-RELATED"/>
    <property type="match status" value="1"/>
</dbReference>
<accession>A0ABP0LRN2</accession>
<dbReference type="InterPro" id="IPR027640">
    <property type="entry name" value="Kinesin-like_fam"/>
</dbReference>
<dbReference type="InterPro" id="IPR001752">
    <property type="entry name" value="Kinesin_motor_dom"/>
</dbReference>
<dbReference type="InterPro" id="IPR027417">
    <property type="entry name" value="P-loop_NTPase"/>
</dbReference>
<dbReference type="InterPro" id="IPR036961">
    <property type="entry name" value="Kinesin_motor_dom_sf"/>
</dbReference>
<feature type="domain" description="Kinesin motor" evidence="2">
    <location>
        <begin position="1"/>
        <end position="233"/>
    </location>
</feature>
<keyword evidence="1" id="KW-0505">Motor protein</keyword>
<evidence type="ECO:0000259" key="2">
    <source>
        <dbReference type="PROSITE" id="PS50067"/>
    </source>
</evidence>
<keyword evidence="1" id="KW-0547">Nucleotide-binding</keyword>
<dbReference type="Proteomes" id="UP001642484">
    <property type="component" value="Unassembled WGS sequence"/>
</dbReference>
<comment type="similarity">
    <text evidence="1">Belongs to the TRAFAC class myosin-kinesin ATPase superfamily. Kinesin family.</text>
</comment>
<gene>
    <name evidence="3" type="ORF">CCMP2556_LOCUS22116</name>
</gene>
<name>A0ABP0LRN2_9DINO</name>
<dbReference type="SUPFAM" id="SSF52540">
    <property type="entry name" value="P-loop containing nucleoside triphosphate hydrolases"/>
    <property type="match status" value="1"/>
</dbReference>
<evidence type="ECO:0000313" key="4">
    <source>
        <dbReference type="Proteomes" id="UP001642484"/>
    </source>
</evidence>
<dbReference type="PANTHER" id="PTHR24115">
    <property type="entry name" value="KINESIN-RELATED"/>
    <property type="match status" value="1"/>
</dbReference>
<keyword evidence="4" id="KW-1185">Reference proteome</keyword>
<dbReference type="PRINTS" id="PR00380">
    <property type="entry name" value="KINESINHEAVY"/>
</dbReference>
<organism evidence="3 4">
    <name type="scientific">Durusdinium trenchii</name>
    <dbReference type="NCBI Taxonomy" id="1381693"/>
    <lineage>
        <taxon>Eukaryota</taxon>
        <taxon>Sar</taxon>
        <taxon>Alveolata</taxon>
        <taxon>Dinophyceae</taxon>
        <taxon>Suessiales</taxon>
        <taxon>Symbiodiniaceae</taxon>
        <taxon>Durusdinium</taxon>
    </lineage>
</organism>
<proteinExistence type="inferred from homology"/>
<evidence type="ECO:0000313" key="3">
    <source>
        <dbReference type="EMBL" id="CAK9041209.1"/>
    </source>
</evidence>